<dbReference type="GO" id="GO:0006955">
    <property type="term" value="P:immune response"/>
    <property type="evidence" value="ECO:0007669"/>
    <property type="project" value="InterPro"/>
</dbReference>
<dbReference type="PANTHER" id="PTHR15426:SF6">
    <property type="entry name" value="PROTEIN DEPP1"/>
    <property type="match status" value="1"/>
</dbReference>
<feature type="compositionally biased region" description="Low complexity" evidence="2">
    <location>
        <begin position="79"/>
        <end position="93"/>
    </location>
</feature>
<evidence type="ECO:0000313" key="4">
    <source>
        <dbReference type="EMBL" id="KAJ3610803.1"/>
    </source>
</evidence>
<name>A0A9Q0ESD6_9TELE</name>
<reference evidence="4" key="1">
    <citation type="submission" date="2022-07" db="EMBL/GenBank/DDBJ databases">
        <title>Chromosome-level genome of Muraenolepis orangiensis.</title>
        <authorList>
            <person name="Kim J."/>
        </authorList>
    </citation>
    <scope>NUCLEOTIDE SEQUENCE</scope>
    <source>
        <strain evidence="4">KU_S4_2022</strain>
        <tissue evidence="4">Muscle</tissue>
    </source>
</reference>
<proteinExistence type="predicted"/>
<dbReference type="PANTHER" id="PTHR15426">
    <property type="entry name" value="PROTEIN DEPP1"/>
    <property type="match status" value="1"/>
</dbReference>
<dbReference type="InterPro" id="IPR001811">
    <property type="entry name" value="Chemokine_IL8-like_dom"/>
</dbReference>
<evidence type="ECO:0000256" key="2">
    <source>
        <dbReference type="SAM" id="MobiDB-lite"/>
    </source>
</evidence>
<dbReference type="GO" id="GO:0010506">
    <property type="term" value="P:regulation of autophagy"/>
    <property type="evidence" value="ECO:0007669"/>
    <property type="project" value="TreeGrafter"/>
</dbReference>
<dbReference type="Proteomes" id="UP001148018">
    <property type="component" value="Unassembled WGS sequence"/>
</dbReference>
<keyword evidence="5" id="KW-1185">Reference proteome</keyword>
<dbReference type="Pfam" id="PF15343">
    <property type="entry name" value="DEPP"/>
    <property type="match status" value="1"/>
</dbReference>
<feature type="domain" description="Chemokine interleukin-8-like" evidence="3">
    <location>
        <begin position="148"/>
        <end position="192"/>
    </location>
</feature>
<keyword evidence="1" id="KW-0202">Cytokine</keyword>
<organism evidence="4 5">
    <name type="scientific">Muraenolepis orangiensis</name>
    <name type="common">Patagonian moray cod</name>
    <dbReference type="NCBI Taxonomy" id="630683"/>
    <lineage>
        <taxon>Eukaryota</taxon>
        <taxon>Metazoa</taxon>
        <taxon>Chordata</taxon>
        <taxon>Craniata</taxon>
        <taxon>Vertebrata</taxon>
        <taxon>Euteleostomi</taxon>
        <taxon>Actinopterygii</taxon>
        <taxon>Neopterygii</taxon>
        <taxon>Teleostei</taxon>
        <taxon>Neoteleostei</taxon>
        <taxon>Acanthomorphata</taxon>
        <taxon>Zeiogadaria</taxon>
        <taxon>Gadariae</taxon>
        <taxon>Gadiformes</taxon>
        <taxon>Muraenolepidoidei</taxon>
        <taxon>Muraenolepididae</taxon>
        <taxon>Muraenolepis</taxon>
    </lineage>
</organism>
<evidence type="ECO:0000256" key="1">
    <source>
        <dbReference type="ARBA" id="ARBA00022514"/>
    </source>
</evidence>
<sequence>MKRRWSLLPTITETQEDPATPLQVPTAGPPATPSADDYMASIQALARPPEVVHSRPVRLQRSARPRLFSRAQTKLPGAAALLRGSSRASRTGGPLSSPAPERTALRTMGDRDCKGRDPVDWLYGQAQDLMGPQAPALTETVQNQVRGVLAGLTVIAKKPNCDKVTVIVDLKNGRKVCLNPKAPLGKHLTKCWN</sequence>
<evidence type="ECO:0000259" key="3">
    <source>
        <dbReference type="Pfam" id="PF00048"/>
    </source>
</evidence>
<feature type="region of interest" description="Disordered" evidence="2">
    <location>
        <begin position="1"/>
        <end position="36"/>
    </location>
</feature>
<protein>
    <recommendedName>
        <fullName evidence="3">Chemokine interleukin-8-like domain-containing protein</fullName>
    </recommendedName>
</protein>
<dbReference type="SUPFAM" id="SSF54117">
    <property type="entry name" value="Interleukin 8-like chemokines"/>
    <property type="match status" value="1"/>
</dbReference>
<feature type="non-terminal residue" evidence="4">
    <location>
        <position position="1"/>
    </location>
</feature>
<dbReference type="Gene3D" id="2.40.50.40">
    <property type="match status" value="1"/>
</dbReference>
<dbReference type="PRINTS" id="PR00436">
    <property type="entry name" value="INTERLEUKIN8"/>
</dbReference>
<dbReference type="PRINTS" id="PR00437">
    <property type="entry name" value="SMALLCYTKCXC"/>
</dbReference>
<dbReference type="EMBL" id="JANIIK010000038">
    <property type="protein sequence ID" value="KAJ3610803.1"/>
    <property type="molecule type" value="Genomic_DNA"/>
</dbReference>
<accession>A0A9Q0ESD6</accession>
<dbReference type="InterPro" id="IPR036048">
    <property type="entry name" value="Interleukin_8-like_sf"/>
</dbReference>
<comment type="caution">
    <text evidence="4">The sequence shown here is derived from an EMBL/GenBank/DDBJ whole genome shotgun (WGS) entry which is preliminary data.</text>
</comment>
<dbReference type="AlphaFoldDB" id="A0A9Q0ESD6"/>
<evidence type="ECO:0000313" key="5">
    <source>
        <dbReference type="Proteomes" id="UP001148018"/>
    </source>
</evidence>
<dbReference type="OrthoDB" id="8916819at2759"/>
<dbReference type="InterPro" id="IPR001089">
    <property type="entry name" value="Chemokine_CXC"/>
</dbReference>
<dbReference type="Pfam" id="PF00048">
    <property type="entry name" value="IL8"/>
    <property type="match status" value="1"/>
</dbReference>
<dbReference type="GO" id="GO:0008009">
    <property type="term" value="F:chemokine activity"/>
    <property type="evidence" value="ECO:0007669"/>
    <property type="project" value="InterPro"/>
</dbReference>
<dbReference type="GO" id="GO:0005739">
    <property type="term" value="C:mitochondrion"/>
    <property type="evidence" value="ECO:0007669"/>
    <property type="project" value="TreeGrafter"/>
</dbReference>
<dbReference type="GO" id="GO:0005615">
    <property type="term" value="C:extracellular space"/>
    <property type="evidence" value="ECO:0007669"/>
    <property type="project" value="UniProtKB-KW"/>
</dbReference>
<dbReference type="InterPro" id="IPR020133">
    <property type="entry name" value="DEPP"/>
</dbReference>
<gene>
    <name evidence="4" type="ORF">NHX12_022894</name>
</gene>
<feature type="region of interest" description="Disordered" evidence="2">
    <location>
        <begin position="79"/>
        <end position="102"/>
    </location>
</feature>